<dbReference type="RefSeq" id="XP_018834680.1">
    <property type="nucleotide sequence ID" value="XM_018979135.1"/>
</dbReference>
<dbReference type="PROSITE" id="PS00141">
    <property type="entry name" value="ASP_PROTEASE"/>
    <property type="match status" value="1"/>
</dbReference>
<dbReference type="Pfam" id="PF00098">
    <property type="entry name" value="zf-CCHC"/>
    <property type="match status" value="1"/>
</dbReference>
<name>A0A2I4FSQ9_JUGRE</name>
<dbReference type="KEGG" id="jre:109001731"/>
<dbReference type="Proteomes" id="UP000235220">
    <property type="component" value="Chromosome 2"/>
</dbReference>
<dbReference type="SUPFAM" id="SSF57756">
    <property type="entry name" value="Retrovirus zinc finger-like domains"/>
    <property type="match status" value="1"/>
</dbReference>
<dbReference type="GO" id="GO:0003676">
    <property type="term" value="F:nucleic acid binding"/>
    <property type="evidence" value="ECO:0007669"/>
    <property type="project" value="InterPro"/>
</dbReference>
<evidence type="ECO:0000313" key="1">
    <source>
        <dbReference type="Proteomes" id="UP000235220"/>
    </source>
</evidence>
<dbReference type="GO" id="GO:0008270">
    <property type="term" value="F:zinc ion binding"/>
    <property type="evidence" value="ECO:0007669"/>
    <property type="project" value="InterPro"/>
</dbReference>
<dbReference type="Gramene" id="Jr02_08870_p1">
    <property type="protein sequence ID" value="cds.Jr02_08870_p1"/>
    <property type="gene ID" value="Jr02_08870"/>
</dbReference>
<keyword evidence="1" id="KW-1185">Reference proteome</keyword>
<dbReference type="PROSITE" id="PS50158">
    <property type="entry name" value="ZF_CCHC"/>
    <property type="match status" value="1"/>
</dbReference>
<reference evidence="2" key="1">
    <citation type="submission" date="2025-08" db="UniProtKB">
        <authorList>
            <consortium name="RefSeq"/>
        </authorList>
    </citation>
    <scope>IDENTIFICATION</scope>
    <source>
        <tissue evidence="2">Leaves</tissue>
    </source>
</reference>
<dbReference type="AlphaFoldDB" id="A0A2I4FSQ9"/>
<dbReference type="GeneID" id="109001731"/>
<gene>
    <name evidence="2" type="primary">LOC109001731</name>
</gene>
<dbReference type="SMART" id="SM00343">
    <property type="entry name" value="ZnF_C2HC"/>
    <property type="match status" value="1"/>
</dbReference>
<dbReference type="CDD" id="cd00303">
    <property type="entry name" value="retropepsin_like"/>
    <property type="match status" value="1"/>
</dbReference>
<dbReference type="Pfam" id="PF08284">
    <property type="entry name" value="RVP_2"/>
    <property type="match status" value="1"/>
</dbReference>
<protein>
    <submittedName>
        <fullName evidence="2">Uncharacterized protein LOC109001731</fullName>
    </submittedName>
</protein>
<dbReference type="InterPro" id="IPR001969">
    <property type="entry name" value="Aspartic_peptidase_AS"/>
</dbReference>
<dbReference type="InterPro" id="IPR032567">
    <property type="entry name" value="RTL1-rel"/>
</dbReference>
<accession>A0A2I4FSQ9</accession>
<sequence length="218" mass="23727">MAKTCFKCRKPNHLARDCPMKKSGESGKSGGQKMIATTRVYSLTTDDATASNDVVTGTLMLFSRYASVLFDSGATHSFISNHYASLSERLPEPLETSMFVIMPLGEHINCSSVLVGCPVGIQGSILPTDLVIFNMFGFDVILGMDWLSQNHACVDCFNMRVAFKSKNGEEFSFQEPQESSSSCVISTMQVVQLLRQGCTGFLASLVSPPADGLRLEDI</sequence>
<proteinExistence type="predicted"/>
<dbReference type="GO" id="GO:0004190">
    <property type="term" value="F:aspartic-type endopeptidase activity"/>
    <property type="evidence" value="ECO:0007669"/>
    <property type="project" value="InterPro"/>
</dbReference>
<dbReference type="Gene3D" id="2.40.70.10">
    <property type="entry name" value="Acid Proteases"/>
    <property type="match status" value="1"/>
</dbReference>
<dbReference type="InterPro" id="IPR021109">
    <property type="entry name" value="Peptidase_aspartic_dom_sf"/>
</dbReference>
<dbReference type="Gene3D" id="4.10.60.10">
    <property type="entry name" value="Zinc finger, CCHC-type"/>
    <property type="match status" value="1"/>
</dbReference>
<dbReference type="PANTHER" id="PTHR15503">
    <property type="entry name" value="LDOC1 RELATED"/>
    <property type="match status" value="1"/>
</dbReference>
<dbReference type="PANTHER" id="PTHR15503:SF45">
    <property type="entry name" value="RNA-DIRECTED DNA POLYMERASE HOMOLOG"/>
    <property type="match status" value="1"/>
</dbReference>
<dbReference type="GO" id="GO:0006508">
    <property type="term" value="P:proteolysis"/>
    <property type="evidence" value="ECO:0007669"/>
    <property type="project" value="InterPro"/>
</dbReference>
<dbReference type="InterPro" id="IPR001878">
    <property type="entry name" value="Znf_CCHC"/>
</dbReference>
<dbReference type="InterPro" id="IPR036875">
    <property type="entry name" value="Znf_CCHC_sf"/>
</dbReference>
<organism evidence="1 2">
    <name type="scientific">Juglans regia</name>
    <name type="common">English walnut</name>
    <dbReference type="NCBI Taxonomy" id="51240"/>
    <lineage>
        <taxon>Eukaryota</taxon>
        <taxon>Viridiplantae</taxon>
        <taxon>Streptophyta</taxon>
        <taxon>Embryophyta</taxon>
        <taxon>Tracheophyta</taxon>
        <taxon>Spermatophyta</taxon>
        <taxon>Magnoliopsida</taxon>
        <taxon>eudicotyledons</taxon>
        <taxon>Gunneridae</taxon>
        <taxon>Pentapetalae</taxon>
        <taxon>rosids</taxon>
        <taxon>fabids</taxon>
        <taxon>Fagales</taxon>
        <taxon>Juglandaceae</taxon>
        <taxon>Juglans</taxon>
    </lineage>
</organism>
<dbReference type="OrthoDB" id="1751327at2759"/>
<dbReference type="SUPFAM" id="SSF50630">
    <property type="entry name" value="Acid proteases"/>
    <property type="match status" value="1"/>
</dbReference>
<evidence type="ECO:0000313" key="2">
    <source>
        <dbReference type="RefSeq" id="XP_018834680.1"/>
    </source>
</evidence>